<dbReference type="Proteomes" id="UP000549394">
    <property type="component" value="Unassembled WGS sequence"/>
</dbReference>
<protein>
    <submittedName>
        <fullName evidence="2">Uncharacterized protein</fullName>
    </submittedName>
</protein>
<sequence>MESPTDSFMEHFFDIDNSRKHEYNEHISTMSYGTYSHSDTSEDNSPSNTDDEDLIFNNQSNKRSYNDIISIMYSSKTPKFCVKEESSEKSSRVHNKCMEKITADSFEERFKVRFPMVEIDNIKDAISVWTLDYQVGKQIYPRMCDWEAMNRAPNPTDYPSAHRQYEYFKSLYESWAIDCNKSYEDWWYKYGMYQLKNIHKIRKRNATYKQKKRIRLNTNTID</sequence>
<name>A0A7I8VCY0_9ANNE</name>
<feature type="compositionally biased region" description="Polar residues" evidence="1">
    <location>
        <begin position="34"/>
        <end position="48"/>
    </location>
</feature>
<dbReference type="AlphaFoldDB" id="A0A7I8VCY0"/>
<accession>A0A7I8VCY0</accession>
<evidence type="ECO:0000256" key="1">
    <source>
        <dbReference type="SAM" id="MobiDB-lite"/>
    </source>
</evidence>
<feature type="region of interest" description="Disordered" evidence="1">
    <location>
        <begin position="34"/>
        <end position="57"/>
    </location>
</feature>
<proteinExistence type="predicted"/>
<evidence type="ECO:0000313" key="2">
    <source>
        <dbReference type="EMBL" id="CAD5114203.1"/>
    </source>
</evidence>
<organism evidence="2 3">
    <name type="scientific">Dimorphilus gyrociliatus</name>
    <dbReference type="NCBI Taxonomy" id="2664684"/>
    <lineage>
        <taxon>Eukaryota</taxon>
        <taxon>Metazoa</taxon>
        <taxon>Spiralia</taxon>
        <taxon>Lophotrochozoa</taxon>
        <taxon>Annelida</taxon>
        <taxon>Polychaeta</taxon>
        <taxon>Polychaeta incertae sedis</taxon>
        <taxon>Dinophilidae</taxon>
        <taxon>Dimorphilus</taxon>
    </lineage>
</organism>
<dbReference type="EMBL" id="CAJFCJ010000005">
    <property type="protein sequence ID" value="CAD5114203.1"/>
    <property type="molecule type" value="Genomic_DNA"/>
</dbReference>
<reference evidence="2 3" key="1">
    <citation type="submission" date="2020-08" db="EMBL/GenBank/DDBJ databases">
        <authorList>
            <person name="Hejnol A."/>
        </authorList>
    </citation>
    <scope>NUCLEOTIDE SEQUENCE [LARGE SCALE GENOMIC DNA]</scope>
</reference>
<comment type="caution">
    <text evidence="2">The sequence shown here is derived from an EMBL/GenBank/DDBJ whole genome shotgun (WGS) entry which is preliminary data.</text>
</comment>
<keyword evidence="3" id="KW-1185">Reference proteome</keyword>
<evidence type="ECO:0000313" key="3">
    <source>
        <dbReference type="Proteomes" id="UP000549394"/>
    </source>
</evidence>
<gene>
    <name evidence="2" type="ORF">DGYR_LOCUS3074</name>
</gene>